<dbReference type="InterPro" id="IPR000601">
    <property type="entry name" value="PKD_dom"/>
</dbReference>
<evidence type="ECO:0000259" key="2">
    <source>
        <dbReference type="PROSITE" id="PS50093"/>
    </source>
</evidence>
<reference evidence="3 4" key="1">
    <citation type="submission" date="2016-07" db="EMBL/GenBank/DDBJ databases">
        <title>High microdiversification within the ubiquitous acI lineage of Actinobacteria.</title>
        <authorList>
            <person name="Neuenschwander S.M."/>
            <person name="Salcher M."/>
            <person name="Ghai R."/>
            <person name="Pernthaler J."/>
        </authorList>
    </citation>
    <scope>NUCLEOTIDE SEQUENCE [LARGE SCALE GENOMIC DNA]</scope>
    <source>
        <strain evidence="3">MMS-IA-56</strain>
    </source>
</reference>
<organism evidence="3 4">
    <name type="scientific">Candidatus Planktophila sulfonica</name>
    <dbReference type="NCBI Taxonomy" id="1884904"/>
    <lineage>
        <taxon>Bacteria</taxon>
        <taxon>Bacillati</taxon>
        <taxon>Actinomycetota</taxon>
        <taxon>Actinomycetes</taxon>
        <taxon>Candidatus Nanopelagicales</taxon>
        <taxon>Candidatus Nanopelagicaceae</taxon>
        <taxon>Candidatus Planktophila</taxon>
    </lineage>
</organism>
<dbReference type="OrthoDB" id="5192284at2"/>
<feature type="signal peptide" evidence="1">
    <location>
        <begin position="1"/>
        <end position="20"/>
    </location>
</feature>
<dbReference type="PROSITE" id="PS50093">
    <property type="entry name" value="PKD"/>
    <property type="match status" value="1"/>
</dbReference>
<accession>A0A249KGD2</accession>
<dbReference type="KEGG" id="psuf:A1sIA56_02385"/>
<dbReference type="RefSeq" id="WP_095673363.1">
    <property type="nucleotide sequence ID" value="NZ_CP016773.1"/>
</dbReference>
<dbReference type="Proteomes" id="UP000217215">
    <property type="component" value="Chromosome"/>
</dbReference>
<proteinExistence type="predicted"/>
<dbReference type="EMBL" id="CP016773">
    <property type="protein sequence ID" value="ASY15769.1"/>
    <property type="molecule type" value="Genomic_DNA"/>
</dbReference>
<evidence type="ECO:0000256" key="1">
    <source>
        <dbReference type="SAM" id="SignalP"/>
    </source>
</evidence>
<keyword evidence="4" id="KW-1185">Reference proteome</keyword>
<dbReference type="AlphaFoldDB" id="A0A249KGD2"/>
<evidence type="ECO:0000313" key="4">
    <source>
        <dbReference type="Proteomes" id="UP000217215"/>
    </source>
</evidence>
<gene>
    <name evidence="3" type="ORF">A1sIA56_02385</name>
</gene>
<dbReference type="InterPro" id="IPR035986">
    <property type="entry name" value="PKD_dom_sf"/>
</dbReference>
<sequence>MKKLIAFSLILTSIALPAHATDCIEKACIDVYTQDGKIIIEGRKGSGLPEKKAVAPAPVKTRKAIVRKPVAPKPKVTGSAKPKVITSTKKPVVRKKPTPSATASATSLSDKLVEILPSAGIAYSPSFQPLIKVPVFFWSDIPEVITKKIEIVGEVVDVKLKPTFLWHYGDGVVFVTRKVGAPYPEGEIQHTYSNPGHYLIQLITRWEGSFTISGVTAQIPGKIDTVSILPITVVAAPTRFTPPVLYKKGRP</sequence>
<name>A0A249KGD2_9ACTN</name>
<feature type="domain" description="PKD" evidence="2">
    <location>
        <begin position="163"/>
        <end position="202"/>
    </location>
</feature>
<dbReference type="SUPFAM" id="SSF49299">
    <property type="entry name" value="PKD domain"/>
    <property type="match status" value="1"/>
</dbReference>
<feature type="chain" id="PRO_5012761079" description="PKD domain-containing protein" evidence="1">
    <location>
        <begin position="21"/>
        <end position="251"/>
    </location>
</feature>
<keyword evidence="1" id="KW-0732">Signal</keyword>
<evidence type="ECO:0000313" key="3">
    <source>
        <dbReference type="EMBL" id="ASY15769.1"/>
    </source>
</evidence>
<protein>
    <recommendedName>
        <fullName evidence="2">PKD domain-containing protein</fullName>
    </recommendedName>
</protein>